<evidence type="ECO:0000313" key="15">
    <source>
        <dbReference type="EMBL" id="MDR7071056.1"/>
    </source>
</evidence>
<dbReference type="GO" id="GO:0016301">
    <property type="term" value="F:kinase activity"/>
    <property type="evidence" value="ECO:0007669"/>
    <property type="project" value="UniProtKB-KW"/>
</dbReference>
<dbReference type="EMBL" id="JAVDWA010000001">
    <property type="protein sequence ID" value="MDR7071056.1"/>
    <property type="molecule type" value="Genomic_DNA"/>
</dbReference>
<dbReference type="Pfam" id="PF02518">
    <property type="entry name" value="HATPase_c"/>
    <property type="match status" value="1"/>
</dbReference>
<keyword evidence="11 12" id="KW-0472">Membrane</keyword>
<keyword evidence="6" id="KW-0808">Transferase</keyword>
<sequence>MFKGLHARLSIVLILAASSILVIAGLIIMIEVHHHFMMFQKDVPEFKSIRPLTIHFERALLGSILWTSIGAIILVCFISFFVARNLSKPLVEMRKAAEKMASGGLDVRVKTIGNDELNELGYSLNQLASKLQFQETSRKTMTSDIAHELRTPLATIKSHLEAFEDGIFQPTEERIHSLKEEIDRLILLVQDLEHLTAMESPQFILDRKKVNLSEIMSKSMDTISGAYIQKGVKLEKDYRSFIGMNLDAKRITQVFINLFSNALKYTPTGGKVMVSAAEEKDSVLISVRDTGTGFPKEDVKQVFERFYRSEKSRNRDYGGSGIGLAIAKKIIEAHEGQIWIESELGMGTIVYIRLMK</sequence>
<dbReference type="PANTHER" id="PTHR45453:SF1">
    <property type="entry name" value="PHOSPHATE REGULON SENSOR PROTEIN PHOR"/>
    <property type="match status" value="1"/>
</dbReference>
<evidence type="ECO:0000256" key="10">
    <source>
        <dbReference type="ARBA" id="ARBA00023012"/>
    </source>
</evidence>
<reference evidence="15 16" key="1">
    <citation type="submission" date="2023-07" db="EMBL/GenBank/DDBJ databases">
        <title>Sorghum-associated microbial communities from plants grown in Nebraska, USA.</title>
        <authorList>
            <person name="Schachtman D."/>
        </authorList>
    </citation>
    <scope>NUCLEOTIDE SEQUENCE [LARGE SCALE GENOMIC DNA]</scope>
    <source>
        <strain evidence="15 16">BE211</strain>
    </source>
</reference>
<comment type="caution">
    <text evidence="15">The sequence shown here is derived from an EMBL/GenBank/DDBJ whole genome shotgun (WGS) entry which is preliminary data.</text>
</comment>
<evidence type="ECO:0000256" key="9">
    <source>
        <dbReference type="ARBA" id="ARBA00022840"/>
    </source>
</evidence>
<dbReference type="PANTHER" id="PTHR45453">
    <property type="entry name" value="PHOSPHATE REGULON SENSOR PROTEIN PHOR"/>
    <property type="match status" value="1"/>
</dbReference>
<keyword evidence="12" id="KW-0812">Transmembrane</keyword>
<evidence type="ECO:0000256" key="8">
    <source>
        <dbReference type="ARBA" id="ARBA00022777"/>
    </source>
</evidence>
<evidence type="ECO:0000256" key="2">
    <source>
        <dbReference type="ARBA" id="ARBA00004651"/>
    </source>
</evidence>
<evidence type="ECO:0000259" key="14">
    <source>
        <dbReference type="PROSITE" id="PS50885"/>
    </source>
</evidence>
<dbReference type="Gene3D" id="1.10.287.130">
    <property type="match status" value="1"/>
</dbReference>
<dbReference type="SUPFAM" id="SSF158472">
    <property type="entry name" value="HAMP domain-like"/>
    <property type="match status" value="1"/>
</dbReference>
<evidence type="ECO:0000313" key="16">
    <source>
        <dbReference type="Proteomes" id="UP001258181"/>
    </source>
</evidence>
<dbReference type="EC" id="2.7.13.3" evidence="3"/>
<dbReference type="CDD" id="cd00075">
    <property type="entry name" value="HATPase"/>
    <property type="match status" value="1"/>
</dbReference>
<evidence type="ECO:0000256" key="3">
    <source>
        <dbReference type="ARBA" id="ARBA00012438"/>
    </source>
</evidence>
<dbReference type="Gene3D" id="6.10.340.10">
    <property type="match status" value="1"/>
</dbReference>
<feature type="transmembrane region" description="Helical" evidence="12">
    <location>
        <begin position="60"/>
        <end position="83"/>
    </location>
</feature>
<evidence type="ECO:0000256" key="5">
    <source>
        <dbReference type="ARBA" id="ARBA00022553"/>
    </source>
</evidence>
<organism evidence="15 16">
    <name type="scientific">Fictibacillus barbaricus</name>
    <dbReference type="NCBI Taxonomy" id="182136"/>
    <lineage>
        <taxon>Bacteria</taxon>
        <taxon>Bacillati</taxon>
        <taxon>Bacillota</taxon>
        <taxon>Bacilli</taxon>
        <taxon>Bacillales</taxon>
        <taxon>Fictibacillaceae</taxon>
        <taxon>Fictibacillus</taxon>
    </lineage>
</organism>
<evidence type="ECO:0000259" key="13">
    <source>
        <dbReference type="PROSITE" id="PS50109"/>
    </source>
</evidence>
<keyword evidence="7" id="KW-0547">Nucleotide-binding</keyword>
<keyword evidence="4" id="KW-1003">Cell membrane</keyword>
<dbReference type="InterPro" id="IPR050351">
    <property type="entry name" value="BphY/WalK/GraS-like"/>
</dbReference>
<dbReference type="InterPro" id="IPR005467">
    <property type="entry name" value="His_kinase_dom"/>
</dbReference>
<evidence type="ECO:0000256" key="12">
    <source>
        <dbReference type="SAM" id="Phobius"/>
    </source>
</evidence>
<evidence type="ECO:0000256" key="1">
    <source>
        <dbReference type="ARBA" id="ARBA00000085"/>
    </source>
</evidence>
<dbReference type="Pfam" id="PF00672">
    <property type="entry name" value="HAMP"/>
    <property type="match status" value="1"/>
</dbReference>
<dbReference type="PROSITE" id="PS50885">
    <property type="entry name" value="HAMP"/>
    <property type="match status" value="1"/>
</dbReference>
<dbReference type="InterPro" id="IPR003594">
    <property type="entry name" value="HATPase_dom"/>
</dbReference>
<dbReference type="SMART" id="SM00304">
    <property type="entry name" value="HAMP"/>
    <property type="match status" value="1"/>
</dbReference>
<name>A0ABU1TV29_9BACL</name>
<comment type="catalytic activity">
    <reaction evidence="1">
        <text>ATP + protein L-histidine = ADP + protein N-phospho-L-histidine.</text>
        <dbReference type="EC" id="2.7.13.3"/>
    </reaction>
</comment>
<dbReference type="Proteomes" id="UP001258181">
    <property type="component" value="Unassembled WGS sequence"/>
</dbReference>
<evidence type="ECO:0000256" key="6">
    <source>
        <dbReference type="ARBA" id="ARBA00022679"/>
    </source>
</evidence>
<proteinExistence type="predicted"/>
<dbReference type="SUPFAM" id="SSF55874">
    <property type="entry name" value="ATPase domain of HSP90 chaperone/DNA topoisomerase II/histidine kinase"/>
    <property type="match status" value="1"/>
</dbReference>
<keyword evidence="8 15" id="KW-0418">Kinase</keyword>
<dbReference type="SUPFAM" id="SSF47384">
    <property type="entry name" value="Homodimeric domain of signal transducing histidine kinase"/>
    <property type="match status" value="1"/>
</dbReference>
<dbReference type="InterPro" id="IPR036890">
    <property type="entry name" value="HATPase_C_sf"/>
</dbReference>
<keyword evidence="9" id="KW-0067">ATP-binding</keyword>
<dbReference type="SMART" id="SM00387">
    <property type="entry name" value="HATPase_c"/>
    <property type="match status" value="1"/>
</dbReference>
<dbReference type="SMART" id="SM00388">
    <property type="entry name" value="HisKA"/>
    <property type="match status" value="1"/>
</dbReference>
<dbReference type="InterPro" id="IPR036097">
    <property type="entry name" value="HisK_dim/P_sf"/>
</dbReference>
<keyword evidence="5" id="KW-0597">Phosphoprotein</keyword>
<accession>A0ABU1TV29</accession>
<evidence type="ECO:0000256" key="11">
    <source>
        <dbReference type="ARBA" id="ARBA00023136"/>
    </source>
</evidence>
<feature type="domain" description="Histidine kinase" evidence="13">
    <location>
        <begin position="144"/>
        <end position="356"/>
    </location>
</feature>
<dbReference type="InterPro" id="IPR004358">
    <property type="entry name" value="Sig_transdc_His_kin-like_C"/>
</dbReference>
<dbReference type="InterPro" id="IPR003660">
    <property type="entry name" value="HAMP_dom"/>
</dbReference>
<evidence type="ECO:0000256" key="4">
    <source>
        <dbReference type="ARBA" id="ARBA00022475"/>
    </source>
</evidence>
<keyword evidence="12" id="KW-1133">Transmembrane helix</keyword>
<dbReference type="PRINTS" id="PR00344">
    <property type="entry name" value="BCTRLSENSOR"/>
</dbReference>
<dbReference type="Pfam" id="PF00512">
    <property type="entry name" value="HisKA"/>
    <property type="match status" value="1"/>
</dbReference>
<dbReference type="CDD" id="cd06225">
    <property type="entry name" value="HAMP"/>
    <property type="match status" value="1"/>
</dbReference>
<evidence type="ECO:0000256" key="7">
    <source>
        <dbReference type="ARBA" id="ARBA00022741"/>
    </source>
</evidence>
<feature type="domain" description="HAMP" evidence="14">
    <location>
        <begin position="84"/>
        <end position="136"/>
    </location>
</feature>
<dbReference type="InterPro" id="IPR003661">
    <property type="entry name" value="HisK_dim/P_dom"/>
</dbReference>
<keyword evidence="16" id="KW-1185">Reference proteome</keyword>
<dbReference type="PROSITE" id="PS50109">
    <property type="entry name" value="HIS_KIN"/>
    <property type="match status" value="1"/>
</dbReference>
<protein>
    <recommendedName>
        <fullName evidence="3">histidine kinase</fullName>
        <ecNumber evidence="3">2.7.13.3</ecNumber>
    </recommendedName>
</protein>
<dbReference type="Gene3D" id="3.30.565.10">
    <property type="entry name" value="Histidine kinase-like ATPase, C-terminal domain"/>
    <property type="match status" value="1"/>
</dbReference>
<comment type="subcellular location">
    <subcellularLocation>
        <location evidence="2">Cell membrane</location>
        <topology evidence="2">Multi-pass membrane protein</topology>
    </subcellularLocation>
</comment>
<feature type="transmembrane region" description="Helical" evidence="12">
    <location>
        <begin position="12"/>
        <end position="30"/>
    </location>
</feature>
<dbReference type="RefSeq" id="WP_310255387.1">
    <property type="nucleotide sequence ID" value="NZ_JAVDWA010000001.1"/>
</dbReference>
<keyword evidence="10" id="KW-0902">Two-component regulatory system</keyword>
<dbReference type="CDD" id="cd00082">
    <property type="entry name" value="HisKA"/>
    <property type="match status" value="1"/>
</dbReference>
<gene>
    <name evidence="15" type="ORF">J2X07_000031</name>
</gene>